<dbReference type="OrthoDB" id="9811016at2"/>
<reference evidence="3" key="1">
    <citation type="submission" date="2020-08" db="EMBL/GenBank/DDBJ databases">
        <title>Genome public.</title>
        <authorList>
            <person name="Liu C."/>
            <person name="Sun Q."/>
        </authorList>
    </citation>
    <scope>NUCLEOTIDE SEQUENCE</scope>
    <source>
        <strain evidence="3">NSJ-15</strain>
    </source>
</reference>
<dbReference type="Proteomes" id="UP000632659">
    <property type="component" value="Unassembled WGS sequence"/>
</dbReference>
<dbReference type="InterPro" id="IPR003768">
    <property type="entry name" value="ScpA"/>
</dbReference>
<accession>A0A8J6PFX2</accession>
<evidence type="ECO:0000313" key="4">
    <source>
        <dbReference type="Proteomes" id="UP000632659"/>
    </source>
</evidence>
<dbReference type="RefSeq" id="WP_093989677.1">
    <property type="nucleotide sequence ID" value="NZ_FYDD01000004.1"/>
</dbReference>
<name>A0A8J6PFX2_9FIRM</name>
<evidence type="ECO:0000256" key="1">
    <source>
        <dbReference type="ARBA" id="ARBA00022829"/>
    </source>
</evidence>
<dbReference type="AlphaFoldDB" id="A0A8J6PFX2"/>
<dbReference type="GO" id="GO:0007059">
    <property type="term" value="P:chromosome segregation"/>
    <property type="evidence" value="ECO:0007669"/>
    <property type="project" value="UniProtKB-KW"/>
</dbReference>
<sequence length="246" mass="28481">MEQLEFKLEVFEGPLDVLLHLIAKHKLNIYDIPITALLEQYLDYIEQMKMADLEVTSDFLAMAAHLVYIKTVSLLPKHEEAETLKQELQGQLLEYQLCKEVAARLKERFEGHNIFVREPQKIALDKTYRQTHDVSVLLKAYQEAAGKAKRNLPPPRTAFSGIVSRRMVSVTSRIVFVLNRLYSEGKARYQDFFSQSGDRSEMVATFLAILELMKSKRITVDEENTYVYFNREAAGSDEEFDEAEYQ</sequence>
<comment type="caution">
    <text evidence="3">The sequence shown here is derived from an EMBL/GenBank/DDBJ whole genome shotgun (WGS) entry which is preliminary data.</text>
</comment>
<dbReference type="PANTHER" id="PTHR33969:SF2">
    <property type="entry name" value="SEGREGATION AND CONDENSATION PROTEIN A"/>
    <property type="match status" value="1"/>
</dbReference>
<keyword evidence="1" id="KW-0159">Chromosome partition</keyword>
<protein>
    <recommendedName>
        <fullName evidence="2">Segregation and condensation protein A</fullName>
    </recommendedName>
</protein>
<gene>
    <name evidence="3" type="ORF">H8702_11505</name>
</gene>
<dbReference type="Pfam" id="PF02616">
    <property type="entry name" value="SMC_ScpA"/>
    <property type="match status" value="1"/>
</dbReference>
<evidence type="ECO:0000256" key="2">
    <source>
        <dbReference type="ARBA" id="ARBA00044777"/>
    </source>
</evidence>
<keyword evidence="4" id="KW-1185">Reference proteome</keyword>
<dbReference type="EMBL" id="JACRTL010000007">
    <property type="protein sequence ID" value="MBC8611716.1"/>
    <property type="molecule type" value="Genomic_DNA"/>
</dbReference>
<organism evidence="3 4">
    <name type="scientific">Massiliimalia timonensis</name>
    <dbReference type="NCBI Taxonomy" id="1987501"/>
    <lineage>
        <taxon>Bacteria</taxon>
        <taxon>Bacillati</taxon>
        <taxon>Bacillota</taxon>
        <taxon>Clostridia</taxon>
        <taxon>Eubacteriales</taxon>
        <taxon>Oscillospiraceae</taxon>
        <taxon>Massiliimalia</taxon>
    </lineage>
</organism>
<proteinExistence type="predicted"/>
<evidence type="ECO:0000313" key="3">
    <source>
        <dbReference type="EMBL" id="MBC8611716.1"/>
    </source>
</evidence>
<dbReference type="Gene3D" id="6.10.250.2410">
    <property type="match status" value="1"/>
</dbReference>
<dbReference type="PANTHER" id="PTHR33969">
    <property type="entry name" value="SEGREGATION AND CONDENSATION PROTEIN A"/>
    <property type="match status" value="1"/>
</dbReference>